<reference evidence="1 2" key="1">
    <citation type="submission" date="2015-01" db="EMBL/GenBank/DDBJ databases">
        <title>Evolution of Trichinella species and genotypes.</title>
        <authorList>
            <person name="Korhonen P.K."/>
            <person name="Edoardo P."/>
            <person name="Giuseppe L.R."/>
            <person name="Gasser R.B."/>
        </authorList>
    </citation>
    <scope>NUCLEOTIDE SEQUENCE [LARGE SCALE GENOMIC DNA]</scope>
    <source>
        <strain evidence="1">ISS120</strain>
    </source>
</reference>
<name>A0A0V0YWY4_TRIBR</name>
<comment type="caution">
    <text evidence="1">The sequence shown here is derived from an EMBL/GenBank/DDBJ whole genome shotgun (WGS) entry which is preliminary data.</text>
</comment>
<organism evidence="1 2">
    <name type="scientific">Trichinella britovi</name>
    <name type="common">Parasitic roundworm</name>
    <dbReference type="NCBI Taxonomy" id="45882"/>
    <lineage>
        <taxon>Eukaryota</taxon>
        <taxon>Metazoa</taxon>
        <taxon>Ecdysozoa</taxon>
        <taxon>Nematoda</taxon>
        <taxon>Enoplea</taxon>
        <taxon>Dorylaimia</taxon>
        <taxon>Trichinellida</taxon>
        <taxon>Trichinellidae</taxon>
        <taxon>Trichinella</taxon>
    </lineage>
</organism>
<evidence type="ECO:0000313" key="1">
    <source>
        <dbReference type="EMBL" id="KRY04619.1"/>
    </source>
</evidence>
<sequence>MCLSLYTGKQHIWNSVETDRQWLNFGIGKFFDIIMRYSLKMQSIVQYF</sequence>
<feature type="non-terminal residue" evidence="1">
    <location>
        <position position="48"/>
    </location>
</feature>
<keyword evidence="2" id="KW-1185">Reference proteome</keyword>
<dbReference type="AlphaFoldDB" id="A0A0V0YWY4"/>
<dbReference type="Proteomes" id="UP000054653">
    <property type="component" value="Unassembled WGS sequence"/>
</dbReference>
<accession>A0A0V0YWY4</accession>
<proteinExistence type="predicted"/>
<evidence type="ECO:0000313" key="2">
    <source>
        <dbReference type="Proteomes" id="UP000054653"/>
    </source>
</evidence>
<protein>
    <submittedName>
        <fullName evidence="1">Uncharacterized protein</fullName>
    </submittedName>
</protein>
<dbReference type="EMBL" id="JYDI01005525">
    <property type="protein sequence ID" value="KRY04619.1"/>
    <property type="molecule type" value="Genomic_DNA"/>
</dbReference>
<gene>
    <name evidence="1" type="ORF">T03_8809</name>
</gene>